<accession>A0ACC0CUP7</accession>
<evidence type="ECO:0000313" key="2">
    <source>
        <dbReference type="Proteomes" id="UP001497680"/>
    </source>
</evidence>
<keyword evidence="2" id="KW-1185">Reference proteome</keyword>
<dbReference type="EMBL" id="MU394343">
    <property type="protein sequence ID" value="KAI6084005.1"/>
    <property type="molecule type" value="Genomic_DNA"/>
</dbReference>
<sequence length="235" mass="25170">MFRQALLALALLPFSFAQISEDFEGGWDQAAWPIYATDCNQGGKVALDSTTAHSGKNSIRVDGAGGFCGHIFFGTTSVPAGDVYVRTYLKASKALTDSHVSFITMPDSAQGSNKHLRIGGQSKILMYNRESDDATLPDLSPNGIAASKALPTGAWQCFEYHVGTDGTIETWLNDVAIDALTLKSGVTNANGAQWARSSVKPKITGVYFGWESYGGDTNTFWYDDVAISSTRVGCS</sequence>
<organism evidence="1 2">
    <name type="scientific">Hypoxylon rubiginosum</name>
    <dbReference type="NCBI Taxonomy" id="110542"/>
    <lineage>
        <taxon>Eukaryota</taxon>
        <taxon>Fungi</taxon>
        <taxon>Dikarya</taxon>
        <taxon>Ascomycota</taxon>
        <taxon>Pezizomycotina</taxon>
        <taxon>Sordariomycetes</taxon>
        <taxon>Xylariomycetidae</taxon>
        <taxon>Xylariales</taxon>
        <taxon>Hypoxylaceae</taxon>
        <taxon>Hypoxylon</taxon>
    </lineage>
</organism>
<name>A0ACC0CUP7_9PEZI</name>
<protein>
    <submittedName>
        <fullName evidence="1">Uncharacterized protein</fullName>
    </submittedName>
</protein>
<proteinExistence type="predicted"/>
<gene>
    <name evidence="1" type="ORF">F4821DRAFT_179690</name>
</gene>
<reference evidence="1 2" key="1">
    <citation type="journal article" date="2022" name="New Phytol.">
        <title>Ecological generalism drives hyperdiversity of secondary metabolite gene clusters in xylarialean endophytes.</title>
        <authorList>
            <person name="Franco M.E.E."/>
            <person name="Wisecaver J.H."/>
            <person name="Arnold A.E."/>
            <person name="Ju Y.M."/>
            <person name="Slot J.C."/>
            <person name="Ahrendt S."/>
            <person name="Moore L.P."/>
            <person name="Eastman K.E."/>
            <person name="Scott K."/>
            <person name="Konkel Z."/>
            <person name="Mondo S.J."/>
            <person name="Kuo A."/>
            <person name="Hayes R.D."/>
            <person name="Haridas S."/>
            <person name="Andreopoulos B."/>
            <person name="Riley R."/>
            <person name="LaButti K."/>
            <person name="Pangilinan J."/>
            <person name="Lipzen A."/>
            <person name="Amirebrahimi M."/>
            <person name="Yan J."/>
            <person name="Adam C."/>
            <person name="Keymanesh K."/>
            <person name="Ng V."/>
            <person name="Louie K."/>
            <person name="Northen T."/>
            <person name="Drula E."/>
            <person name="Henrissat B."/>
            <person name="Hsieh H.M."/>
            <person name="Youens-Clark K."/>
            <person name="Lutzoni F."/>
            <person name="Miadlikowska J."/>
            <person name="Eastwood D.C."/>
            <person name="Hamelin R.C."/>
            <person name="Grigoriev I.V."/>
            <person name="U'Ren J.M."/>
        </authorList>
    </citation>
    <scope>NUCLEOTIDE SEQUENCE [LARGE SCALE GENOMIC DNA]</scope>
    <source>
        <strain evidence="1 2">ER1909</strain>
    </source>
</reference>
<evidence type="ECO:0000313" key="1">
    <source>
        <dbReference type="EMBL" id="KAI6084005.1"/>
    </source>
</evidence>
<dbReference type="Proteomes" id="UP001497680">
    <property type="component" value="Unassembled WGS sequence"/>
</dbReference>
<comment type="caution">
    <text evidence="1">The sequence shown here is derived from an EMBL/GenBank/DDBJ whole genome shotgun (WGS) entry which is preliminary data.</text>
</comment>